<keyword evidence="3" id="KW-1185">Reference proteome</keyword>
<sequence length="210" mass="22076">MAASAALNMAALCVLVLCSNGSQMMIAHASSTAKQDAAAGAMLRELVQNVVAEELGLSAAAGGGDRGNVGDACTAACQNCLILCAIKCVLKASPVACYADCITKDACFKAGEVVESTAIGTSTIDASTGRYVGVVEVDNAESRRCSAEPFSRKKTLMKRMQCRVTLPEEDVAVESSRTEALPKNLITRLPVQIHKWTEFQRPAHPNHSCA</sequence>
<accession>A0A0E0M1B3</accession>
<dbReference type="HOGENOM" id="CLU_1311922_0_0_1"/>
<evidence type="ECO:0000313" key="3">
    <source>
        <dbReference type="Proteomes" id="UP000026962"/>
    </source>
</evidence>
<dbReference type="EnsemblPlants" id="OPUNC09G09080.1">
    <property type="protein sequence ID" value="OPUNC09G09080.1"/>
    <property type="gene ID" value="OPUNC09G09080"/>
</dbReference>
<protein>
    <submittedName>
        <fullName evidence="2">Uncharacterized protein</fullName>
    </submittedName>
</protein>
<dbReference type="Proteomes" id="UP000026962">
    <property type="component" value="Chromosome 9"/>
</dbReference>
<dbReference type="AlphaFoldDB" id="A0A0E0M1B3"/>
<dbReference type="Gramene" id="OPUNC09G09080.1">
    <property type="protein sequence ID" value="OPUNC09G09080.1"/>
    <property type="gene ID" value="OPUNC09G09080"/>
</dbReference>
<feature type="signal peptide" evidence="1">
    <location>
        <begin position="1"/>
        <end position="21"/>
    </location>
</feature>
<name>A0A0E0M1B3_ORYPU</name>
<proteinExistence type="predicted"/>
<evidence type="ECO:0000256" key="1">
    <source>
        <dbReference type="SAM" id="SignalP"/>
    </source>
</evidence>
<organism evidence="2">
    <name type="scientific">Oryza punctata</name>
    <name type="common">Red rice</name>
    <dbReference type="NCBI Taxonomy" id="4537"/>
    <lineage>
        <taxon>Eukaryota</taxon>
        <taxon>Viridiplantae</taxon>
        <taxon>Streptophyta</taxon>
        <taxon>Embryophyta</taxon>
        <taxon>Tracheophyta</taxon>
        <taxon>Spermatophyta</taxon>
        <taxon>Magnoliopsida</taxon>
        <taxon>Liliopsida</taxon>
        <taxon>Poales</taxon>
        <taxon>Poaceae</taxon>
        <taxon>BOP clade</taxon>
        <taxon>Oryzoideae</taxon>
        <taxon>Oryzeae</taxon>
        <taxon>Oryzinae</taxon>
        <taxon>Oryza</taxon>
    </lineage>
</organism>
<keyword evidence="1" id="KW-0732">Signal</keyword>
<reference evidence="2" key="2">
    <citation type="submission" date="2018-05" db="EMBL/GenBank/DDBJ databases">
        <title>OpunRS2 (Oryza punctata Reference Sequence Version 2).</title>
        <authorList>
            <person name="Zhang J."/>
            <person name="Kudrna D."/>
            <person name="Lee S."/>
            <person name="Talag J."/>
            <person name="Welchert J."/>
            <person name="Wing R.A."/>
        </authorList>
    </citation>
    <scope>NUCLEOTIDE SEQUENCE [LARGE SCALE GENOMIC DNA]</scope>
</reference>
<reference evidence="2" key="1">
    <citation type="submission" date="2015-04" db="UniProtKB">
        <authorList>
            <consortium name="EnsemblPlants"/>
        </authorList>
    </citation>
    <scope>IDENTIFICATION</scope>
</reference>
<evidence type="ECO:0000313" key="2">
    <source>
        <dbReference type="EnsemblPlants" id="OPUNC09G09080.1"/>
    </source>
</evidence>
<feature type="chain" id="PRO_5002367367" evidence="1">
    <location>
        <begin position="22"/>
        <end position="210"/>
    </location>
</feature>